<dbReference type="Pfam" id="PF03641">
    <property type="entry name" value="Lysine_decarbox"/>
    <property type="match status" value="1"/>
</dbReference>
<dbReference type="PANTHER" id="PTHR43393:SF3">
    <property type="entry name" value="LYSINE DECARBOXYLASE-LIKE PROTEIN"/>
    <property type="match status" value="1"/>
</dbReference>
<dbReference type="PANTHER" id="PTHR43393">
    <property type="entry name" value="CYTOKININ RIBOSIDE 5'-MONOPHOSPHATE PHOSPHORIBOHYDROLASE"/>
    <property type="match status" value="1"/>
</dbReference>
<dbReference type="GO" id="GO:0009691">
    <property type="term" value="P:cytokinin biosynthetic process"/>
    <property type="evidence" value="ECO:0007669"/>
    <property type="project" value="UniProtKB-UniRule"/>
</dbReference>
<dbReference type="RefSeq" id="WP_101630645.1">
    <property type="nucleotide sequence ID" value="NZ_JALXKR010000004.1"/>
</dbReference>
<dbReference type="InterPro" id="IPR005269">
    <property type="entry name" value="LOG"/>
</dbReference>
<dbReference type="InterPro" id="IPR052341">
    <property type="entry name" value="LOG_family_nucleotidases"/>
</dbReference>
<keyword evidence="1" id="KW-0378">Hydrolase</keyword>
<comment type="catalytic activity">
    <reaction evidence="1">
        <text>N(6)-(dimethylallyl)adenosine 5'-phosphate + H2O = N(6)-dimethylallyladenine + D-ribose 5-phosphate</text>
        <dbReference type="Rhea" id="RHEA:48560"/>
        <dbReference type="ChEBI" id="CHEBI:15377"/>
        <dbReference type="ChEBI" id="CHEBI:17660"/>
        <dbReference type="ChEBI" id="CHEBI:57526"/>
        <dbReference type="ChEBI" id="CHEBI:78346"/>
        <dbReference type="EC" id="3.2.2.n1"/>
    </reaction>
</comment>
<sequence>MTSSNRLPFDPSHSEVPLPGRRQADHFDRDMLKRSSPIDRGREAWRVLRMQSEFVTAYDTLNELGGAIAVFGSARLGEGTQEYEAARDVGRRLAEAGYAVVTGGGPGTMEGANRGAAEAGGRSVGLGINLPFETGFNAWVDTPVPFHYFFSRKVTFVKYTDGCVVMPGGVGTLDELFEIMTLCQTQKIGSYPIALIGKDFWGPLLEWMEQVLLERGTIGEADVQRPLVTDDIAEAVEFATVHARRPGGAPEDAQD</sequence>
<evidence type="ECO:0000313" key="4">
    <source>
        <dbReference type="Proteomes" id="UP001240483"/>
    </source>
</evidence>
<feature type="region of interest" description="Disordered" evidence="2">
    <location>
        <begin position="1"/>
        <end position="35"/>
    </location>
</feature>
<dbReference type="InterPro" id="IPR031100">
    <property type="entry name" value="LOG_fam"/>
</dbReference>
<dbReference type="Proteomes" id="UP001240483">
    <property type="component" value="Unassembled WGS sequence"/>
</dbReference>
<dbReference type="SUPFAM" id="SSF102405">
    <property type="entry name" value="MCP/YpsA-like"/>
    <property type="match status" value="1"/>
</dbReference>
<name>A0AAP4FEV9_9MICC</name>
<reference evidence="3" key="1">
    <citation type="submission" date="2023-05" db="EMBL/GenBank/DDBJ databases">
        <title>Cataloging the Phylogenetic Diversity of Human Bladder Bacteria.</title>
        <authorList>
            <person name="Du J."/>
        </authorList>
    </citation>
    <scope>NUCLEOTIDE SEQUENCE</scope>
    <source>
        <strain evidence="3">UMB9978</strain>
    </source>
</reference>
<gene>
    <name evidence="3" type="ORF">QP116_06255</name>
</gene>
<comment type="caution">
    <text evidence="3">The sequence shown here is derived from an EMBL/GenBank/DDBJ whole genome shotgun (WGS) entry which is preliminary data.</text>
</comment>
<evidence type="ECO:0000256" key="2">
    <source>
        <dbReference type="SAM" id="MobiDB-lite"/>
    </source>
</evidence>
<protein>
    <recommendedName>
        <fullName evidence="1">Cytokinin riboside 5'-monophosphate phosphoribohydrolase</fullName>
        <ecNumber evidence="1">3.2.2.n1</ecNumber>
    </recommendedName>
</protein>
<dbReference type="EC" id="3.2.2.n1" evidence="1"/>
<evidence type="ECO:0000256" key="1">
    <source>
        <dbReference type="RuleBase" id="RU363015"/>
    </source>
</evidence>
<dbReference type="GO" id="GO:0005829">
    <property type="term" value="C:cytosol"/>
    <property type="evidence" value="ECO:0007669"/>
    <property type="project" value="TreeGrafter"/>
</dbReference>
<dbReference type="GO" id="GO:0016787">
    <property type="term" value="F:hydrolase activity"/>
    <property type="evidence" value="ECO:0007669"/>
    <property type="project" value="UniProtKB-KW"/>
</dbReference>
<accession>A0AAP4FEV9</accession>
<dbReference type="AlphaFoldDB" id="A0AAP4FEV9"/>
<comment type="similarity">
    <text evidence="1">Belongs to the LOG family.</text>
</comment>
<organism evidence="3 4">
    <name type="scientific">Pseudoglutamicibacter cumminsii</name>
    <dbReference type="NCBI Taxonomy" id="156979"/>
    <lineage>
        <taxon>Bacteria</taxon>
        <taxon>Bacillati</taxon>
        <taxon>Actinomycetota</taxon>
        <taxon>Actinomycetes</taxon>
        <taxon>Micrococcales</taxon>
        <taxon>Micrococcaceae</taxon>
        <taxon>Pseudoglutamicibacter</taxon>
    </lineage>
</organism>
<evidence type="ECO:0000313" key="3">
    <source>
        <dbReference type="EMBL" id="MDK6275338.1"/>
    </source>
</evidence>
<keyword evidence="1" id="KW-0203">Cytokinin biosynthesis</keyword>
<proteinExistence type="inferred from homology"/>
<feature type="compositionally biased region" description="Basic and acidic residues" evidence="2">
    <location>
        <begin position="22"/>
        <end position="35"/>
    </location>
</feature>
<dbReference type="Gene3D" id="3.40.50.450">
    <property type="match status" value="1"/>
</dbReference>
<dbReference type="EMBL" id="JASODW010000006">
    <property type="protein sequence ID" value="MDK6275338.1"/>
    <property type="molecule type" value="Genomic_DNA"/>
</dbReference>
<dbReference type="NCBIfam" id="TIGR00730">
    <property type="entry name" value="Rossman fold protein, TIGR00730 family"/>
    <property type="match status" value="1"/>
</dbReference>
<comment type="catalytic activity">
    <reaction evidence="1">
        <text>9-ribosyl-trans-zeatin 5'-phosphate + H2O = trans-zeatin + D-ribose 5-phosphate</text>
        <dbReference type="Rhea" id="RHEA:48564"/>
        <dbReference type="ChEBI" id="CHEBI:15377"/>
        <dbReference type="ChEBI" id="CHEBI:16522"/>
        <dbReference type="ChEBI" id="CHEBI:78346"/>
        <dbReference type="ChEBI" id="CHEBI:87947"/>
        <dbReference type="EC" id="3.2.2.n1"/>
    </reaction>
</comment>